<protein>
    <submittedName>
        <fullName evidence="1">Uncharacterized protein</fullName>
    </submittedName>
</protein>
<organism evidence="1 3">
    <name type="scientific">Phytophthora infestans</name>
    <name type="common">Potato late blight agent</name>
    <name type="synonym">Botrytis infestans</name>
    <dbReference type="NCBI Taxonomy" id="4787"/>
    <lineage>
        <taxon>Eukaryota</taxon>
        <taxon>Sar</taxon>
        <taxon>Stramenopiles</taxon>
        <taxon>Oomycota</taxon>
        <taxon>Peronosporomycetes</taxon>
        <taxon>Peronosporales</taxon>
        <taxon>Peronosporaceae</taxon>
        <taxon>Phytophthora</taxon>
    </lineage>
</organism>
<dbReference type="EMBL" id="JAACNO010001954">
    <property type="protein sequence ID" value="KAF4136422.1"/>
    <property type="molecule type" value="Genomic_DNA"/>
</dbReference>
<gene>
    <name evidence="1" type="ORF">GN244_ATG06809</name>
    <name evidence="2" type="ORF">GN958_ATG14402</name>
</gene>
<evidence type="ECO:0000313" key="1">
    <source>
        <dbReference type="EMBL" id="KAF4040768.1"/>
    </source>
</evidence>
<keyword evidence="3" id="KW-1185">Reference proteome</keyword>
<reference evidence="1" key="1">
    <citation type="submission" date="2020-04" db="EMBL/GenBank/DDBJ databases">
        <title>Hybrid Assembly of Korean Phytophthora infestans isolates.</title>
        <authorList>
            <person name="Prokchorchik M."/>
            <person name="Lee Y."/>
            <person name="Seo J."/>
            <person name="Cho J.-H."/>
            <person name="Park Y.-E."/>
            <person name="Jang D.-C."/>
            <person name="Im J.-S."/>
            <person name="Choi J.-G."/>
            <person name="Park H.-J."/>
            <person name="Lee G.-B."/>
            <person name="Lee Y.-G."/>
            <person name="Hong S.-Y."/>
            <person name="Cho K."/>
            <person name="Sohn K.H."/>
        </authorList>
    </citation>
    <scope>NUCLEOTIDE SEQUENCE</scope>
    <source>
        <strain evidence="1">KR_1_A1</strain>
        <strain evidence="2">KR_2_A2</strain>
    </source>
</reference>
<name>A0A833SWZ4_PHYIN</name>
<dbReference type="Proteomes" id="UP000602510">
    <property type="component" value="Unassembled WGS sequence"/>
</dbReference>
<sequence length="72" mass="7596">MHYNVCGGAALLIRDKLAIAIDCLVPWDVVNQSAVLVCRDLAPSCAWRAIAKTGVGSAILAMGAMTPSQRKL</sequence>
<evidence type="ECO:0000313" key="2">
    <source>
        <dbReference type="EMBL" id="KAF4136422.1"/>
    </source>
</evidence>
<proteinExistence type="predicted"/>
<dbReference type="AlphaFoldDB" id="A0A833SWZ4"/>
<dbReference type="EMBL" id="WSZM01000135">
    <property type="protein sequence ID" value="KAF4040768.1"/>
    <property type="molecule type" value="Genomic_DNA"/>
</dbReference>
<dbReference type="Proteomes" id="UP000704712">
    <property type="component" value="Unassembled WGS sequence"/>
</dbReference>
<comment type="caution">
    <text evidence="1">The sequence shown here is derived from an EMBL/GenBank/DDBJ whole genome shotgun (WGS) entry which is preliminary data.</text>
</comment>
<accession>A0A833SWZ4</accession>
<evidence type="ECO:0000313" key="3">
    <source>
        <dbReference type="Proteomes" id="UP000602510"/>
    </source>
</evidence>